<dbReference type="PROSITE" id="PS50920">
    <property type="entry name" value="SOLCAR"/>
    <property type="match status" value="3"/>
</dbReference>
<organism evidence="12 13">
    <name type="scientific">Trematosphaeria pertusa</name>
    <dbReference type="NCBI Taxonomy" id="390896"/>
    <lineage>
        <taxon>Eukaryota</taxon>
        <taxon>Fungi</taxon>
        <taxon>Dikarya</taxon>
        <taxon>Ascomycota</taxon>
        <taxon>Pezizomycotina</taxon>
        <taxon>Dothideomycetes</taxon>
        <taxon>Pleosporomycetidae</taxon>
        <taxon>Pleosporales</taxon>
        <taxon>Massarineae</taxon>
        <taxon>Trematosphaeriaceae</taxon>
        <taxon>Trematosphaeria</taxon>
    </lineage>
</organism>
<keyword evidence="4" id="KW-0677">Repeat</keyword>
<gene>
    <name evidence="12" type="ORF">BU26DRAFT_535955</name>
</gene>
<evidence type="ECO:0000256" key="9">
    <source>
        <dbReference type="PROSITE-ProRule" id="PRU00282"/>
    </source>
</evidence>
<evidence type="ECO:0000313" key="13">
    <source>
        <dbReference type="Proteomes" id="UP000800094"/>
    </source>
</evidence>
<dbReference type="PANTHER" id="PTHR45829:SF4">
    <property type="entry name" value="MITOCHONDRIAL CARRIER PROTEIN RIM2"/>
    <property type="match status" value="1"/>
</dbReference>
<feature type="repeat" description="Solcar" evidence="9">
    <location>
        <begin position="29"/>
        <end position="139"/>
    </location>
</feature>
<evidence type="ECO:0000256" key="10">
    <source>
        <dbReference type="RuleBase" id="RU000488"/>
    </source>
</evidence>
<sequence>MQEDSAPHSFKTVPLLPDSRTGKSEQPPLRSSAHLLAGASGGLATAILTSPLDVLRTRLQSDYYHLSRPIQAIYPPFKPASTHILGASLHHLRETIQIVNSIHYTEGWRGFFRGLGPSLAGVVPATAIKFYVYGNCKRLGAHMLNCGEDAATVHAQAAVAAGIATATATNPIWLVKTRLQLDKSRTQAGVTARRYKNSLDCIRQVLRQEGIRGLYRGLSASYLGTVETALHLVLYERLKLLYSRALRGIDTRNSTTWDELTSWISTSGAAGSAKLAAVLITYPHEVVRTRLRQALKKNRLPKYVGLLQCFWLISRQKGLAGLYGGLTPHIVRAIPSSVITLGVYEFVLRLVGS</sequence>
<dbReference type="EMBL" id="ML987219">
    <property type="protein sequence ID" value="KAF2240335.1"/>
    <property type="molecule type" value="Genomic_DNA"/>
</dbReference>
<dbReference type="InterPro" id="IPR023395">
    <property type="entry name" value="MCP_dom_sf"/>
</dbReference>
<evidence type="ECO:0000256" key="6">
    <source>
        <dbReference type="ARBA" id="ARBA00022989"/>
    </source>
</evidence>
<feature type="repeat" description="Solcar" evidence="9">
    <location>
        <begin position="149"/>
        <end position="241"/>
    </location>
</feature>
<keyword evidence="13" id="KW-1185">Reference proteome</keyword>
<evidence type="ECO:0000256" key="1">
    <source>
        <dbReference type="ARBA" id="ARBA00004448"/>
    </source>
</evidence>
<evidence type="ECO:0000256" key="4">
    <source>
        <dbReference type="ARBA" id="ARBA00022737"/>
    </source>
</evidence>
<dbReference type="GeneID" id="54584647"/>
<evidence type="ECO:0000256" key="3">
    <source>
        <dbReference type="ARBA" id="ARBA00022692"/>
    </source>
</evidence>
<dbReference type="Proteomes" id="UP000800094">
    <property type="component" value="Unassembled WGS sequence"/>
</dbReference>
<dbReference type="InterPro" id="IPR018108">
    <property type="entry name" value="MCP_transmembrane"/>
</dbReference>
<accession>A0A6A6HQD0</accession>
<keyword evidence="3 9" id="KW-0812">Transmembrane</keyword>
<keyword evidence="7" id="KW-0496">Mitochondrion</keyword>
<dbReference type="RefSeq" id="XP_033675339.1">
    <property type="nucleotide sequence ID" value="XM_033831317.1"/>
</dbReference>
<evidence type="ECO:0000256" key="11">
    <source>
        <dbReference type="SAM" id="MobiDB-lite"/>
    </source>
</evidence>
<keyword evidence="2 10" id="KW-0813">Transport</keyword>
<keyword evidence="6" id="KW-1133">Transmembrane helix</keyword>
<dbReference type="GO" id="GO:1990519">
    <property type="term" value="P:pyrimidine nucleotide import into mitochondrion"/>
    <property type="evidence" value="ECO:0007669"/>
    <property type="project" value="TreeGrafter"/>
</dbReference>
<dbReference type="InterPro" id="IPR049562">
    <property type="entry name" value="SLC25A33/36-like"/>
</dbReference>
<reference evidence="12" key="1">
    <citation type="journal article" date="2020" name="Stud. Mycol.">
        <title>101 Dothideomycetes genomes: a test case for predicting lifestyles and emergence of pathogens.</title>
        <authorList>
            <person name="Haridas S."/>
            <person name="Albert R."/>
            <person name="Binder M."/>
            <person name="Bloem J."/>
            <person name="Labutti K."/>
            <person name="Salamov A."/>
            <person name="Andreopoulos B."/>
            <person name="Baker S."/>
            <person name="Barry K."/>
            <person name="Bills G."/>
            <person name="Bluhm B."/>
            <person name="Cannon C."/>
            <person name="Castanera R."/>
            <person name="Culley D."/>
            <person name="Daum C."/>
            <person name="Ezra D."/>
            <person name="Gonzalez J."/>
            <person name="Henrissat B."/>
            <person name="Kuo A."/>
            <person name="Liang C."/>
            <person name="Lipzen A."/>
            <person name="Lutzoni F."/>
            <person name="Magnuson J."/>
            <person name="Mondo S."/>
            <person name="Nolan M."/>
            <person name="Ohm R."/>
            <person name="Pangilinan J."/>
            <person name="Park H.-J."/>
            <person name="Ramirez L."/>
            <person name="Alfaro M."/>
            <person name="Sun H."/>
            <person name="Tritt A."/>
            <person name="Yoshinaga Y."/>
            <person name="Zwiers L.-H."/>
            <person name="Turgeon B."/>
            <person name="Goodwin S."/>
            <person name="Spatafora J."/>
            <person name="Crous P."/>
            <person name="Grigoriev I."/>
        </authorList>
    </citation>
    <scope>NUCLEOTIDE SEQUENCE</scope>
    <source>
        <strain evidence="12">CBS 122368</strain>
    </source>
</reference>
<evidence type="ECO:0000256" key="2">
    <source>
        <dbReference type="ARBA" id="ARBA00022448"/>
    </source>
</evidence>
<dbReference type="SUPFAM" id="SSF103506">
    <property type="entry name" value="Mitochondrial carrier"/>
    <property type="match status" value="1"/>
</dbReference>
<dbReference type="GO" id="GO:0015218">
    <property type="term" value="F:pyrimidine nucleotide transmembrane transporter activity"/>
    <property type="evidence" value="ECO:0007669"/>
    <property type="project" value="InterPro"/>
</dbReference>
<keyword evidence="5" id="KW-0999">Mitochondrion inner membrane</keyword>
<evidence type="ECO:0000256" key="7">
    <source>
        <dbReference type="ARBA" id="ARBA00023128"/>
    </source>
</evidence>
<dbReference type="AlphaFoldDB" id="A0A6A6HQD0"/>
<evidence type="ECO:0000313" key="12">
    <source>
        <dbReference type="EMBL" id="KAF2240335.1"/>
    </source>
</evidence>
<evidence type="ECO:0000256" key="5">
    <source>
        <dbReference type="ARBA" id="ARBA00022792"/>
    </source>
</evidence>
<dbReference type="OrthoDB" id="269120at2759"/>
<comment type="similarity">
    <text evidence="10">Belongs to the mitochondrial carrier (TC 2.A.29) family.</text>
</comment>
<protein>
    <submittedName>
        <fullName evidence="12">Mitochondrial carrier</fullName>
    </submittedName>
</protein>
<dbReference type="Pfam" id="PF00153">
    <property type="entry name" value="Mito_carr"/>
    <property type="match status" value="3"/>
</dbReference>
<evidence type="ECO:0000256" key="8">
    <source>
        <dbReference type="ARBA" id="ARBA00023136"/>
    </source>
</evidence>
<feature type="repeat" description="Solcar" evidence="9">
    <location>
        <begin position="261"/>
        <end position="350"/>
    </location>
</feature>
<name>A0A6A6HQD0_9PLEO</name>
<proteinExistence type="inferred from homology"/>
<dbReference type="GO" id="GO:0005743">
    <property type="term" value="C:mitochondrial inner membrane"/>
    <property type="evidence" value="ECO:0007669"/>
    <property type="project" value="UniProtKB-SubCell"/>
</dbReference>
<comment type="subcellular location">
    <subcellularLocation>
        <location evidence="1">Mitochondrion inner membrane</location>
        <topology evidence="1">Multi-pass membrane protein</topology>
    </subcellularLocation>
</comment>
<dbReference type="PANTHER" id="PTHR45829">
    <property type="entry name" value="MITOCHONDRIAL CARRIER PROTEIN RIM2"/>
    <property type="match status" value="1"/>
</dbReference>
<keyword evidence="8 9" id="KW-0472">Membrane</keyword>
<dbReference type="Gene3D" id="1.50.40.10">
    <property type="entry name" value="Mitochondrial carrier domain"/>
    <property type="match status" value="2"/>
</dbReference>
<feature type="region of interest" description="Disordered" evidence="11">
    <location>
        <begin position="1"/>
        <end position="30"/>
    </location>
</feature>